<evidence type="ECO:0000313" key="5">
    <source>
        <dbReference type="Proteomes" id="UP001161247"/>
    </source>
</evidence>
<keyword evidence="1" id="KW-0808">Transferase</keyword>
<gene>
    <name evidence="4" type="ORF">OLC1_LOCUS22454</name>
</gene>
<dbReference type="InterPro" id="IPR023213">
    <property type="entry name" value="CAT-like_dom_sf"/>
</dbReference>
<dbReference type="PANTHER" id="PTHR31625">
    <property type="match status" value="1"/>
</dbReference>
<organism evidence="4 5">
    <name type="scientific">Oldenlandia corymbosa var. corymbosa</name>
    <dbReference type="NCBI Taxonomy" id="529605"/>
    <lineage>
        <taxon>Eukaryota</taxon>
        <taxon>Viridiplantae</taxon>
        <taxon>Streptophyta</taxon>
        <taxon>Embryophyta</taxon>
        <taxon>Tracheophyta</taxon>
        <taxon>Spermatophyta</taxon>
        <taxon>Magnoliopsida</taxon>
        <taxon>eudicotyledons</taxon>
        <taxon>Gunneridae</taxon>
        <taxon>Pentapetalae</taxon>
        <taxon>asterids</taxon>
        <taxon>lamiids</taxon>
        <taxon>Gentianales</taxon>
        <taxon>Rubiaceae</taxon>
        <taxon>Rubioideae</taxon>
        <taxon>Spermacoceae</taxon>
        <taxon>Hedyotis-Oldenlandia complex</taxon>
        <taxon>Oldenlandia</taxon>
    </lineage>
</organism>
<proteinExistence type="predicted"/>
<dbReference type="InterPro" id="IPR051504">
    <property type="entry name" value="Plant_metabolite_acyltrans"/>
</dbReference>
<evidence type="ECO:0000256" key="2">
    <source>
        <dbReference type="ARBA" id="ARBA00023315"/>
    </source>
</evidence>
<dbReference type="EMBL" id="OX459125">
    <property type="protein sequence ID" value="CAI9116066.1"/>
    <property type="molecule type" value="Genomic_DNA"/>
</dbReference>
<reference evidence="4" key="1">
    <citation type="submission" date="2023-03" db="EMBL/GenBank/DDBJ databases">
        <authorList>
            <person name="Julca I."/>
        </authorList>
    </citation>
    <scope>NUCLEOTIDE SEQUENCE</scope>
</reference>
<name>A0AAV1E8W1_OLDCO</name>
<keyword evidence="5" id="KW-1185">Reference proteome</keyword>
<dbReference type="Gene3D" id="3.30.559.10">
    <property type="entry name" value="Chloramphenicol acetyltransferase-like domain"/>
    <property type="match status" value="2"/>
</dbReference>
<evidence type="ECO:0000313" key="4">
    <source>
        <dbReference type="EMBL" id="CAI9116066.1"/>
    </source>
</evidence>
<sequence>MASTVTVLKQSSVSPPPSSSPTEMSLPLTFLDMIWLHFLPIQRLMFYEIPNLSTAHFIDHIIPKLETSLSITLQNYLPLAGNLIIPSGSGSNPRMPEIRYLQGDSVSVTFSECNEVDCFSHLTADVARNCREFHSLVPELFKTVLMDEVDSSSDRVIPVLGIQATLFPDSGISIGISNHHSVGDARTIFQFMKTWANLSFQLHGDRDSVSAKSIVSENPPIFDRNLIHDSKGLASVFFQRWNGIIEFVKTSNSFSVDDFLNKINVNVRKTFVITRKDIEKLKSLAIKNGERLLHLSSFTVVCAYVWTCLVKSRAPSGEDVSEQDPELFSFYADCRGRMNPRLPETYFGNCLTHCLTTSEYGKLVGEEGFQTAGELIGKTIHGRLKSSETIFSGAEKWMEGPTSANLGRDVGVAGSPKFSYYSMDFGWGKPKSFEFVSIDLTGAISLSGSRESDGSVEVGISIPKPKMEAFSTIFREGLEAL</sequence>
<dbReference type="GO" id="GO:0016747">
    <property type="term" value="F:acyltransferase activity, transferring groups other than amino-acyl groups"/>
    <property type="evidence" value="ECO:0007669"/>
    <property type="project" value="UniProtKB-ARBA"/>
</dbReference>
<dbReference type="Proteomes" id="UP001161247">
    <property type="component" value="Chromosome 8"/>
</dbReference>
<feature type="region of interest" description="Disordered" evidence="3">
    <location>
        <begin position="1"/>
        <end position="21"/>
    </location>
</feature>
<dbReference type="Pfam" id="PF02458">
    <property type="entry name" value="Transferase"/>
    <property type="match status" value="2"/>
</dbReference>
<accession>A0AAV1E8W1</accession>
<evidence type="ECO:0000256" key="3">
    <source>
        <dbReference type="SAM" id="MobiDB-lite"/>
    </source>
</evidence>
<protein>
    <submittedName>
        <fullName evidence="4">OLC1v1017116C1</fullName>
    </submittedName>
</protein>
<evidence type="ECO:0000256" key="1">
    <source>
        <dbReference type="ARBA" id="ARBA00022679"/>
    </source>
</evidence>
<dbReference type="AlphaFoldDB" id="A0AAV1E8W1"/>
<feature type="compositionally biased region" description="Polar residues" evidence="3">
    <location>
        <begin position="1"/>
        <end position="10"/>
    </location>
</feature>
<keyword evidence="2" id="KW-0012">Acyltransferase</keyword>